<sequence length="126" mass="14479">MALDTLDDASPILFWCAVVFLVSTELYYCRTKSAYFLNLGSIIRDYSSGGYYKPWKSSNGTVVVSSKRQIMELSEAPVLSQRVAYADMFCFKHTMNKLDYHDHKVARSRLYGRLLQVNGLYIVPSW</sequence>
<dbReference type="EMBL" id="BLKG01000016">
    <property type="protein sequence ID" value="GFF78753.1"/>
    <property type="molecule type" value="Genomic_DNA"/>
</dbReference>
<feature type="transmembrane region" description="Helical" evidence="1">
    <location>
        <begin position="12"/>
        <end position="29"/>
    </location>
</feature>
<keyword evidence="1" id="KW-1133">Transmembrane helix</keyword>
<evidence type="ECO:0000313" key="3">
    <source>
        <dbReference type="Proteomes" id="UP000465266"/>
    </source>
</evidence>
<organism evidence="2 3">
    <name type="scientific">Aspergillus udagawae</name>
    <dbReference type="NCBI Taxonomy" id="91492"/>
    <lineage>
        <taxon>Eukaryota</taxon>
        <taxon>Fungi</taxon>
        <taxon>Dikarya</taxon>
        <taxon>Ascomycota</taxon>
        <taxon>Pezizomycotina</taxon>
        <taxon>Eurotiomycetes</taxon>
        <taxon>Eurotiomycetidae</taxon>
        <taxon>Eurotiales</taxon>
        <taxon>Aspergillaceae</taxon>
        <taxon>Aspergillus</taxon>
        <taxon>Aspergillus subgen. Fumigati</taxon>
    </lineage>
</organism>
<protein>
    <submittedName>
        <fullName evidence="2">Uncharacterized protein</fullName>
    </submittedName>
</protein>
<name>A0ABQ1ACD0_9EURO</name>
<reference evidence="2 3" key="1">
    <citation type="submission" date="2020-01" db="EMBL/GenBank/DDBJ databases">
        <title>Draft genome sequence of Aspergillus udagawae IFM 53868.</title>
        <authorList>
            <person name="Takahashi H."/>
            <person name="Yaguchi T."/>
        </authorList>
    </citation>
    <scope>NUCLEOTIDE SEQUENCE [LARGE SCALE GENOMIC DNA]</scope>
    <source>
        <strain evidence="2 3">IFM 53868</strain>
    </source>
</reference>
<accession>A0ABQ1ACD0</accession>
<dbReference type="Proteomes" id="UP000465266">
    <property type="component" value="Unassembled WGS sequence"/>
</dbReference>
<keyword evidence="3" id="KW-1185">Reference proteome</keyword>
<evidence type="ECO:0000313" key="2">
    <source>
        <dbReference type="EMBL" id="GFF78753.1"/>
    </source>
</evidence>
<evidence type="ECO:0000256" key="1">
    <source>
        <dbReference type="SAM" id="Phobius"/>
    </source>
</evidence>
<gene>
    <name evidence="2" type="ORF">IFM53868_02424</name>
</gene>
<keyword evidence="1" id="KW-0812">Transmembrane</keyword>
<keyword evidence="1" id="KW-0472">Membrane</keyword>
<comment type="caution">
    <text evidence="2">The sequence shown here is derived from an EMBL/GenBank/DDBJ whole genome shotgun (WGS) entry which is preliminary data.</text>
</comment>
<proteinExistence type="predicted"/>